<dbReference type="Gene3D" id="3.40.640.10">
    <property type="entry name" value="Type I PLP-dependent aspartate aminotransferase-like (Major domain)"/>
    <property type="match status" value="1"/>
</dbReference>
<accession>A0A517TC32</accession>
<dbReference type="Gene3D" id="3.90.1150.10">
    <property type="entry name" value="Aspartate Aminotransferase, domain 1"/>
    <property type="match status" value="1"/>
</dbReference>
<dbReference type="InterPro" id="IPR015421">
    <property type="entry name" value="PyrdxlP-dep_Trfase_major"/>
</dbReference>
<feature type="modified residue" description="N6-(pyridoxal phosphate)lysine" evidence="5">
    <location>
        <position position="207"/>
    </location>
</feature>
<dbReference type="AlphaFoldDB" id="A0A517TC32"/>
<dbReference type="EC" id="4.1.2.49" evidence="8"/>
<proteinExistence type="inferred from homology"/>
<reference evidence="8 9" key="1">
    <citation type="submission" date="2019-02" db="EMBL/GenBank/DDBJ databases">
        <title>Deep-cultivation of Planctomycetes and their phenomic and genomic characterization uncovers novel biology.</title>
        <authorList>
            <person name="Wiegand S."/>
            <person name="Jogler M."/>
            <person name="Boedeker C."/>
            <person name="Pinto D."/>
            <person name="Vollmers J."/>
            <person name="Rivas-Marin E."/>
            <person name="Kohn T."/>
            <person name="Peeters S.H."/>
            <person name="Heuer A."/>
            <person name="Rast P."/>
            <person name="Oberbeckmann S."/>
            <person name="Bunk B."/>
            <person name="Jeske O."/>
            <person name="Meyerdierks A."/>
            <person name="Storesund J.E."/>
            <person name="Kallscheuer N."/>
            <person name="Luecker S."/>
            <person name="Lage O.M."/>
            <person name="Pohl T."/>
            <person name="Merkel B.J."/>
            <person name="Hornburger P."/>
            <person name="Mueller R.-W."/>
            <person name="Bruemmer F."/>
            <person name="Labrenz M."/>
            <person name="Spormann A.M."/>
            <person name="Op den Camp H."/>
            <person name="Overmann J."/>
            <person name="Amann R."/>
            <person name="Jetten M.S.M."/>
            <person name="Mascher T."/>
            <person name="Medema M.H."/>
            <person name="Devos D.P."/>
            <person name="Kaster A.-K."/>
            <person name="Ovreas L."/>
            <person name="Rohde M."/>
            <person name="Galperin M.Y."/>
            <person name="Jogler C."/>
        </authorList>
    </citation>
    <scope>NUCLEOTIDE SEQUENCE [LARGE SCALE GENOMIC DNA]</scope>
    <source>
        <strain evidence="8 9">V22</strain>
    </source>
</reference>
<gene>
    <name evidence="8" type="primary">ltaA</name>
    <name evidence="8" type="ORF">V22_31950</name>
</gene>
<name>A0A517TC32_9PLAN</name>
<dbReference type="NCBIfam" id="NF041359">
    <property type="entry name" value="GntG_guanitoxin"/>
    <property type="match status" value="1"/>
</dbReference>
<dbReference type="PANTHER" id="PTHR48097">
    <property type="entry name" value="L-THREONINE ALDOLASE-RELATED"/>
    <property type="match status" value="1"/>
</dbReference>
<evidence type="ECO:0000256" key="3">
    <source>
        <dbReference type="ARBA" id="ARBA00022898"/>
    </source>
</evidence>
<feature type="region of interest" description="Disordered" evidence="6">
    <location>
        <begin position="1"/>
        <end position="21"/>
    </location>
</feature>
<dbReference type="InterPro" id="IPR015424">
    <property type="entry name" value="PyrdxlP-dep_Trfase"/>
</dbReference>
<feature type="domain" description="Aromatic amino acid beta-eliminating lyase/threonine aldolase" evidence="7">
    <location>
        <begin position="11"/>
        <end position="293"/>
    </location>
</feature>
<dbReference type="Proteomes" id="UP000319976">
    <property type="component" value="Chromosome"/>
</dbReference>
<dbReference type="GO" id="GO:0008732">
    <property type="term" value="F:L-allo-threonine aldolase activity"/>
    <property type="evidence" value="ECO:0007669"/>
    <property type="project" value="UniProtKB-EC"/>
</dbReference>
<feature type="region of interest" description="Disordered" evidence="6">
    <location>
        <begin position="355"/>
        <end position="388"/>
    </location>
</feature>
<evidence type="ECO:0000256" key="5">
    <source>
        <dbReference type="PIRSR" id="PIRSR017617-1"/>
    </source>
</evidence>
<dbReference type="GO" id="GO:0006545">
    <property type="term" value="P:glycine biosynthetic process"/>
    <property type="evidence" value="ECO:0007669"/>
    <property type="project" value="TreeGrafter"/>
</dbReference>
<evidence type="ECO:0000256" key="1">
    <source>
        <dbReference type="ARBA" id="ARBA00001933"/>
    </source>
</evidence>
<dbReference type="EMBL" id="CP036316">
    <property type="protein sequence ID" value="QDT65932.1"/>
    <property type="molecule type" value="Genomic_DNA"/>
</dbReference>
<protein>
    <submittedName>
        <fullName evidence="8">L-allo-threonine aldolase</fullName>
        <ecNumber evidence="8">4.1.2.49</ecNumber>
    </submittedName>
</protein>
<dbReference type="GO" id="GO:0006567">
    <property type="term" value="P:L-threonine catabolic process"/>
    <property type="evidence" value="ECO:0007669"/>
    <property type="project" value="TreeGrafter"/>
</dbReference>
<dbReference type="KEGG" id="chya:V22_31950"/>
<sequence>MSNTNTPRTIDLRSDTKTLPTPGMYQAMLDSELGDDMEGEDPTVNRLQEEVANLLGKEAALFCVSGTMSNQLGIRVHCQPGDELLIHKTGHIANYEGGAPAAVSGITCRLVEGERGMPSVADFEAATHTDSQLYPRMRLVCLENTTNIGGGAAWRLDDIAEISTWARDRGLKMHLDGARLFNACVARGYSPGELAQHFDTISICFSKGLGCPLGSILVGSRGEIAQAFRARKIFGGALRQSGIIAATALYALEHHVDRLADDHANARWMAEQLATLEGVTIDTAAVETNLLFFELAPSLGTAREFVELLQLHGVAVMATGPQRIRICTHLNVVLEDIQTAFETIRTCLANIAEESGRSGNQSPSAESRAEQAQIRSVAGSACSGQTYS</sequence>
<keyword evidence="3" id="KW-0663">Pyridoxal phosphate</keyword>
<dbReference type="InterPro" id="IPR001597">
    <property type="entry name" value="ArAA_b-elim_lyase/Thr_aldolase"/>
</dbReference>
<keyword evidence="9" id="KW-1185">Reference proteome</keyword>
<dbReference type="FunFam" id="3.40.640.10:FF:000030">
    <property type="entry name" value="Low-specificity L-threonine aldolase"/>
    <property type="match status" value="1"/>
</dbReference>
<dbReference type="PANTHER" id="PTHR48097:SF9">
    <property type="entry name" value="L-THREONINE ALDOLASE"/>
    <property type="match status" value="1"/>
</dbReference>
<keyword evidence="4 8" id="KW-0456">Lyase</keyword>
<dbReference type="Pfam" id="PF01212">
    <property type="entry name" value="Beta_elim_lyase"/>
    <property type="match status" value="1"/>
</dbReference>
<dbReference type="OrthoDB" id="9774495at2"/>
<dbReference type="SUPFAM" id="SSF53383">
    <property type="entry name" value="PLP-dependent transferases"/>
    <property type="match status" value="1"/>
</dbReference>
<dbReference type="InterPro" id="IPR015422">
    <property type="entry name" value="PyrdxlP-dep_Trfase_small"/>
</dbReference>
<dbReference type="GO" id="GO:0005829">
    <property type="term" value="C:cytosol"/>
    <property type="evidence" value="ECO:0007669"/>
    <property type="project" value="TreeGrafter"/>
</dbReference>
<dbReference type="RefSeq" id="WP_145264620.1">
    <property type="nucleotide sequence ID" value="NZ_CP036316.1"/>
</dbReference>
<organism evidence="8 9">
    <name type="scientific">Calycomorphotria hydatis</name>
    <dbReference type="NCBI Taxonomy" id="2528027"/>
    <lineage>
        <taxon>Bacteria</taxon>
        <taxon>Pseudomonadati</taxon>
        <taxon>Planctomycetota</taxon>
        <taxon>Planctomycetia</taxon>
        <taxon>Planctomycetales</taxon>
        <taxon>Planctomycetaceae</taxon>
        <taxon>Calycomorphotria</taxon>
    </lineage>
</organism>
<evidence type="ECO:0000256" key="6">
    <source>
        <dbReference type="SAM" id="MobiDB-lite"/>
    </source>
</evidence>
<evidence type="ECO:0000313" key="9">
    <source>
        <dbReference type="Proteomes" id="UP000319976"/>
    </source>
</evidence>
<evidence type="ECO:0000256" key="4">
    <source>
        <dbReference type="ARBA" id="ARBA00023239"/>
    </source>
</evidence>
<comment type="cofactor">
    <cofactor evidence="1">
        <name>pyridoxal 5'-phosphate</name>
        <dbReference type="ChEBI" id="CHEBI:597326"/>
    </cofactor>
</comment>
<comment type="similarity">
    <text evidence="2">Belongs to the threonine aldolase family.</text>
</comment>
<evidence type="ECO:0000256" key="2">
    <source>
        <dbReference type="ARBA" id="ARBA00006966"/>
    </source>
</evidence>
<dbReference type="InterPro" id="IPR023603">
    <property type="entry name" value="Low_specificity_L-TA-like"/>
</dbReference>
<evidence type="ECO:0000313" key="8">
    <source>
        <dbReference type="EMBL" id="QDT65932.1"/>
    </source>
</evidence>
<dbReference type="FunFam" id="3.90.1150.10:FF:000041">
    <property type="entry name" value="Low-specificity L-threonine aldolase"/>
    <property type="match status" value="1"/>
</dbReference>
<evidence type="ECO:0000259" key="7">
    <source>
        <dbReference type="Pfam" id="PF01212"/>
    </source>
</evidence>
<dbReference type="PIRSF" id="PIRSF017617">
    <property type="entry name" value="Thr_aldolase"/>
    <property type="match status" value="1"/>
</dbReference>